<dbReference type="AlphaFoldDB" id="A0A2G9TH08"/>
<reference evidence="1 2" key="1">
    <citation type="submission" date="2015-09" db="EMBL/GenBank/DDBJ databases">
        <title>Draft genome of the parasitic nematode Teladorsagia circumcincta isolate WARC Sus (inbred).</title>
        <authorList>
            <person name="Mitreva M."/>
        </authorList>
    </citation>
    <scope>NUCLEOTIDE SEQUENCE [LARGE SCALE GENOMIC DNA]</scope>
    <source>
        <strain evidence="1 2">S</strain>
    </source>
</reference>
<sequence>MLAQVNGSQAVVIVRVISKKVIAEVLTRATDVPVSQTATANALGEELERRLHKVVHRKGVGNRKNHVFNLDIRWCFVS</sequence>
<evidence type="ECO:0000313" key="1">
    <source>
        <dbReference type="EMBL" id="PIO56630.1"/>
    </source>
</evidence>
<protein>
    <submittedName>
        <fullName evidence="1">Uncharacterized protein</fullName>
    </submittedName>
</protein>
<gene>
    <name evidence="1" type="ORF">TELCIR_21970</name>
</gene>
<proteinExistence type="predicted"/>
<evidence type="ECO:0000313" key="2">
    <source>
        <dbReference type="Proteomes" id="UP000230423"/>
    </source>
</evidence>
<name>A0A2G9TH08_TELCI</name>
<dbReference type="EMBL" id="KZ374059">
    <property type="protein sequence ID" value="PIO56630.1"/>
    <property type="molecule type" value="Genomic_DNA"/>
</dbReference>
<accession>A0A2G9TH08</accession>
<organism evidence="1 2">
    <name type="scientific">Teladorsagia circumcincta</name>
    <name type="common">Brown stomach worm</name>
    <name type="synonym">Ostertagia circumcincta</name>
    <dbReference type="NCBI Taxonomy" id="45464"/>
    <lineage>
        <taxon>Eukaryota</taxon>
        <taxon>Metazoa</taxon>
        <taxon>Ecdysozoa</taxon>
        <taxon>Nematoda</taxon>
        <taxon>Chromadorea</taxon>
        <taxon>Rhabditida</taxon>
        <taxon>Rhabditina</taxon>
        <taxon>Rhabditomorpha</taxon>
        <taxon>Strongyloidea</taxon>
        <taxon>Trichostrongylidae</taxon>
        <taxon>Teladorsagia</taxon>
    </lineage>
</organism>
<keyword evidence="2" id="KW-1185">Reference proteome</keyword>
<dbReference type="Proteomes" id="UP000230423">
    <property type="component" value="Unassembled WGS sequence"/>
</dbReference>